<dbReference type="Proteomes" id="UP000018144">
    <property type="component" value="Unassembled WGS sequence"/>
</dbReference>
<protein>
    <submittedName>
        <fullName evidence="1">Uncharacterized protein</fullName>
    </submittedName>
</protein>
<gene>
    <name evidence="1" type="ORF">PCON_03043</name>
</gene>
<evidence type="ECO:0000313" key="1">
    <source>
        <dbReference type="EMBL" id="CCX04612.1"/>
    </source>
</evidence>
<evidence type="ECO:0000313" key="2">
    <source>
        <dbReference type="Proteomes" id="UP000018144"/>
    </source>
</evidence>
<proteinExistence type="predicted"/>
<dbReference type="AlphaFoldDB" id="U4KUD5"/>
<accession>U4KUD5</accession>
<dbReference type="EMBL" id="HF935211">
    <property type="protein sequence ID" value="CCX04612.1"/>
    <property type="molecule type" value="Genomic_DNA"/>
</dbReference>
<keyword evidence="2" id="KW-1185">Reference proteome</keyword>
<organism evidence="1 2">
    <name type="scientific">Pyronema omphalodes (strain CBS 100304)</name>
    <name type="common">Pyronema confluens</name>
    <dbReference type="NCBI Taxonomy" id="1076935"/>
    <lineage>
        <taxon>Eukaryota</taxon>
        <taxon>Fungi</taxon>
        <taxon>Dikarya</taxon>
        <taxon>Ascomycota</taxon>
        <taxon>Pezizomycotina</taxon>
        <taxon>Pezizomycetes</taxon>
        <taxon>Pezizales</taxon>
        <taxon>Pyronemataceae</taxon>
        <taxon>Pyronema</taxon>
    </lineage>
</organism>
<reference evidence="1 2" key="1">
    <citation type="journal article" date="2013" name="PLoS Genet.">
        <title>The genome and development-dependent transcriptomes of Pyronema confluens: a window into fungal evolution.</title>
        <authorList>
            <person name="Traeger S."/>
            <person name="Altegoer F."/>
            <person name="Freitag M."/>
            <person name="Gabaldon T."/>
            <person name="Kempken F."/>
            <person name="Kumar A."/>
            <person name="Marcet-Houben M."/>
            <person name="Poggeler S."/>
            <person name="Stajich J.E."/>
            <person name="Nowrousian M."/>
        </authorList>
    </citation>
    <scope>NUCLEOTIDE SEQUENCE [LARGE SCALE GENOMIC DNA]</scope>
    <source>
        <strain evidence="2">CBS 100304</strain>
        <tissue evidence="1">Vegetative mycelium</tissue>
    </source>
</reference>
<name>U4KUD5_PYROM</name>
<sequence>MKANPPQQQTPPSIQSLQPRKVCDYHGSRELVLKKWQAAVSALEVATKFVEAINDPGELDHYQFKKHWTCDASEIPPELEHYKDDEHDNMIALKFEMNSLEILGKKSCG</sequence>